<reference evidence="2 3" key="1">
    <citation type="journal article" date="2019" name="Int. J. Syst. Evol. Microbiol.">
        <title>The Global Catalogue of Microorganisms (GCM) 10K type strain sequencing project: providing services to taxonomists for standard genome sequencing and annotation.</title>
        <authorList>
            <consortium name="The Broad Institute Genomics Platform"/>
            <consortium name="The Broad Institute Genome Sequencing Center for Infectious Disease"/>
            <person name="Wu L."/>
            <person name="Ma J."/>
        </authorList>
    </citation>
    <scope>NUCLEOTIDE SEQUENCE [LARGE SCALE GENOMIC DNA]</scope>
    <source>
        <strain evidence="2 3">JCM 11813</strain>
    </source>
</reference>
<dbReference type="Gene3D" id="3.40.50.2020">
    <property type="match status" value="1"/>
</dbReference>
<dbReference type="InterPro" id="IPR000836">
    <property type="entry name" value="PRTase_dom"/>
</dbReference>
<keyword evidence="3" id="KW-1185">Reference proteome</keyword>
<evidence type="ECO:0000313" key="3">
    <source>
        <dbReference type="Proteomes" id="UP001499979"/>
    </source>
</evidence>
<evidence type="ECO:0000313" key="2">
    <source>
        <dbReference type="EMBL" id="GAA1131738.1"/>
    </source>
</evidence>
<comment type="similarity">
    <text evidence="1">Belongs to the ComF/GntX family.</text>
</comment>
<dbReference type="SUPFAM" id="SSF53271">
    <property type="entry name" value="PRTase-like"/>
    <property type="match status" value="1"/>
</dbReference>
<name>A0ABN1UAE4_9ACTN</name>
<dbReference type="InterPro" id="IPR051910">
    <property type="entry name" value="ComF/GntX_DNA_util-trans"/>
</dbReference>
<organism evidence="2 3">
    <name type="scientific">Nocardioides aquiterrae</name>
    <dbReference type="NCBI Taxonomy" id="203799"/>
    <lineage>
        <taxon>Bacteria</taxon>
        <taxon>Bacillati</taxon>
        <taxon>Actinomycetota</taxon>
        <taxon>Actinomycetes</taxon>
        <taxon>Propionibacteriales</taxon>
        <taxon>Nocardioidaceae</taxon>
        <taxon>Nocardioides</taxon>
    </lineage>
</organism>
<dbReference type="Proteomes" id="UP001499979">
    <property type="component" value="Unassembled WGS sequence"/>
</dbReference>
<proteinExistence type="inferred from homology"/>
<gene>
    <name evidence="2" type="ORF">GCM10009606_09820</name>
</gene>
<dbReference type="CDD" id="cd06223">
    <property type="entry name" value="PRTases_typeI"/>
    <property type="match status" value="1"/>
</dbReference>
<dbReference type="EMBL" id="BAAAJE010000002">
    <property type="protein sequence ID" value="GAA1131738.1"/>
    <property type="molecule type" value="Genomic_DNA"/>
</dbReference>
<accession>A0ABN1UAE4</accession>
<evidence type="ECO:0000256" key="1">
    <source>
        <dbReference type="ARBA" id="ARBA00008007"/>
    </source>
</evidence>
<sequence length="233" mass="23833">MLLDAALDLLLGGCCVGCERPGRALCAACSAQLPPVGRPAWPTPAPPGLVPPWAADEYAGTVRAMVLAHKERAVLSLGGPLARLLASAVVAAEVPGPLVLVPVPSRPSTVRARGHDPTRAMTARAARLVGATAVPLLRTRPGLADQAGLDAAQRAANLAGSLHCPSAGLRRLARRHPTARVVVCDDVLTTGATAREAQRALESVGLRVAAVAAVAVTRRNWPRAALSSSPGTV</sequence>
<protein>
    <submittedName>
        <fullName evidence="2">ComF family protein</fullName>
    </submittedName>
</protein>
<comment type="caution">
    <text evidence="2">The sequence shown here is derived from an EMBL/GenBank/DDBJ whole genome shotgun (WGS) entry which is preliminary data.</text>
</comment>
<dbReference type="InterPro" id="IPR029057">
    <property type="entry name" value="PRTase-like"/>
</dbReference>
<dbReference type="PANTHER" id="PTHR47505:SF1">
    <property type="entry name" value="DNA UTILIZATION PROTEIN YHGH"/>
    <property type="match status" value="1"/>
</dbReference>
<dbReference type="RefSeq" id="WP_343906180.1">
    <property type="nucleotide sequence ID" value="NZ_BAAAJE010000002.1"/>
</dbReference>
<dbReference type="PANTHER" id="PTHR47505">
    <property type="entry name" value="DNA UTILIZATION PROTEIN YHGH"/>
    <property type="match status" value="1"/>
</dbReference>